<keyword evidence="3" id="KW-0946">Virion</keyword>
<protein>
    <recommendedName>
        <fullName evidence="5">Major capsid protein</fullName>
    </recommendedName>
</protein>
<proteinExistence type="predicted"/>
<evidence type="ECO:0000256" key="2">
    <source>
        <dbReference type="ARBA" id="ARBA00022561"/>
    </source>
</evidence>
<dbReference type="GO" id="GO:0019028">
    <property type="term" value="C:viral capsid"/>
    <property type="evidence" value="ECO:0007669"/>
    <property type="project" value="UniProtKB-KW"/>
</dbReference>
<dbReference type="InterPro" id="IPR038519">
    <property type="entry name" value="MCP_C_sf"/>
</dbReference>
<dbReference type="Gene3D" id="2.70.9.10">
    <property type="entry name" value="Adenovirus Type 2 Hexon, domain 4"/>
    <property type="match status" value="1"/>
</dbReference>
<organism evidence="4">
    <name type="scientific">Megaviridae environmental sample</name>
    <dbReference type="NCBI Taxonomy" id="1737588"/>
    <lineage>
        <taxon>Viruses</taxon>
        <taxon>Varidnaviria</taxon>
        <taxon>Bamfordvirae</taxon>
        <taxon>Nucleocytoviricota</taxon>
        <taxon>Megaviricetes</taxon>
        <taxon>Imitervirales</taxon>
        <taxon>Mimiviridae</taxon>
        <taxon>environmental samples</taxon>
    </lineage>
</organism>
<dbReference type="SUPFAM" id="SSF49749">
    <property type="entry name" value="Group II dsDNA viruses VP"/>
    <property type="match status" value="1"/>
</dbReference>
<dbReference type="EMBL" id="MN448290">
    <property type="protein sequence ID" value="QFG74728.1"/>
    <property type="molecule type" value="Genomic_DNA"/>
</dbReference>
<dbReference type="InterPro" id="IPR016112">
    <property type="entry name" value="VP_dsDNA_II"/>
</dbReference>
<sequence length="716" mass="84469">MTKKVVQLLGLDSRNNKFSHKSGESFFKPENTRYSRYGSEYLKIPWDSSNTYGEEITFSIPLTGDILHKCILEIEVPDYIFKDTNLYNTNIDYKKIKDLKIKRFTTKIDDLQQKYINFKAYSKLQISIYYETIRLFSFENLTLITLQTQIKFFINNNLSPIENENLIDTNIILGINISQYIEDLTTINNIEQIKSNLKKMFDNINKYLNYYYSNLIYYKKKLAELRYGEIKYKWIDDLSEHYFTNYELLINELSIDEYSNDTLHLINLSRIQNSAYNYYIDSIGNNLNNKTTFYDTHTHSFDSDNIIHIEINDAPLKKNIIYTPLLFWFCECFQNSLPLVSLDKNTIIKIKLLVNRLQNLIYFQDYEKEYDEYLSIDIPLEDHSKNSNNTIIEKSDLNYTSVELILPEYIYRYRCTEINKSLLMLQFPDLVESQADIIFNVYGSLSSIDSTSKVLALQDWVKLKKDIHKGIDQVLSKDSQIIISGGDYKNIIDYNSFLNRISHAKPNINLIIQIFFIDNVDRNILAKTEQTLLIRKYNELNYPINNRITSENLELTGLIDNIYYFLKPKLFTNGIIYKYGKTLLSKYKNFNLIQNTDKPYIDNFVLNMYDESSIILKSESTFYHNYVIPYLYLDGFVPDGVYYKNICLYPFDENPSGTINSDVLGQSIFNLTLNQNFFNSYFDTNINPDNIDIDLKIIYTHLSYINIKNGYIEILK</sequence>
<name>A0A5J6VLC5_9VIRU</name>
<evidence type="ECO:0000256" key="3">
    <source>
        <dbReference type="ARBA" id="ARBA00022844"/>
    </source>
</evidence>
<evidence type="ECO:0000256" key="1">
    <source>
        <dbReference type="ARBA" id="ARBA00004328"/>
    </source>
</evidence>
<dbReference type="Gene3D" id="2.70.9.20">
    <property type="entry name" value="Major capsid protein Vp54"/>
    <property type="match status" value="1"/>
</dbReference>
<accession>A0A5J6VLC5</accession>
<reference evidence="4" key="1">
    <citation type="journal article" date="2019" name="Philos. Trans. R. Soc. Lond., B, Biol. Sci.">
        <title>Targeted metagenomic recovery of four divergent viruses reveals shared and distinctive characteristics of giant viruses of marine eukaryotes.</title>
        <authorList>
            <person name="Needham D.M."/>
            <person name="Poirier C."/>
            <person name="Hehenberger E."/>
            <person name="Jimenez V."/>
            <person name="Swalwell J.E."/>
            <person name="Santoro A.E."/>
            <person name="Worden A.Z."/>
        </authorList>
    </citation>
    <scope>NUCLEOTIDE SEQUENCE</scope>
    <source>
        <strain evidence="4">MPacV-611</strain>
    </source>
</reference>
<evidence type="ECO:0008006" key="5">
    <source>
        <dbReference type="Google" id="ProtNLM"/>
    </source>
</evidence>
<keyword evidence="2" id="KW-0167">Capsid protein</keyword>
<evidence type="ECO:0000313" key="4">
    <source>
        <dbReference type="EMBL" id="QFG74728.1"/>
    </source>
</evidence>
<comment type="subcellular location">
    <subcellularLocation>
        <location evidence="1">Virion</location>
    </subcellularLocation>
</comment>